<accession>A0A238ZDC7</accession>
<evidence type="ECO:0000313" key="2">
    <source>
        <dbReference type="EMBL" id="SNR80704.1"/>
    </source>
</evidence>
<dbReference type="OrthoDB" id="4190732at2"/>
<dbReference type="Proteomes" id="UP000198403">
    <property type="component" value="Unassembled WGS sequence"/>
</dbReference>
<dbReference type="PANTHER" id="PTHR43677:SF4">
    <property type="entry name" value="QUINONE OXIDOREDUCTASE-LIKE PROTEIN 2"/>
    <property type="match status" value="1"/>
</dbReference>
<dbReference type="PANTHER" id="PTHR43677">
    <property type="entry name" value="SHORT-CHAIN DEHYDROGENASE/REDUCTASE"/>
    <property type="match status" value="1"/>
</dbReference>
<dbReference type="InterPro" id="IPR051397">
    <property type="entry name" value="Zn-ADH-like_protein"/>
</dbReference>
<reference evidence="2 3" key="1">
    <citation type="submission" date="2017-06" db="EMBL/GenBank/DDBJ databases">
        <authorList>
            <person name="Kim H.J."/>
            <person name="Triplett B.A."/>
        </authorList>
    </citation>
    <scope>NUCLEOTIDE SEQUENCE [LARGE SCALE GENOMIC DNA]</scope>
    <source>
        <strain evidence="2 3">DSM 44272</strain>
    </source>
</reference>
<dbReference type="AlphaFoldDB" id="A0A238ZDC7"/>
<dbReference type="EMBL" id="FZNO01000027">
    <property type="protein sequence ID" value="SNR80704.1"/>
    <property type="molecule type" value="Genomic_DNA"/>
</dbReference>
<dbReference type="SMART" id="SM00829">
    <property type="entry name" value="PKS_ER"/>
    <property type="match status" value="1"/>
</dbReference>
<keyword evidence="3" id="KW-1185">Reference proteome</keyword>
<proteinExistence type="predicted"/>
<feature type="domain" description="Enoyl reductase (ER)" evidence="1">
    <location>
        <begin position="2"/>
        <end position="195"/>
    </location>
</feature>
<organism evidence="2 3">
    <name type="scientific">Blastococcus mobilis</name>
    <dbReference type="NCBI Taxonomy" id="1938746"/>
    <lineage>
        <taxon>Bacteria</taxon>
        <taxon>Bacillati</taxon>
        <taxon>Actinomycetota</taxon>
        <taxon>Actinomycetes</taxon>
        <taxon>Geodermatophilales</taxon>
        <taxon>Geodermatophilaceae</taxon>
        <taxon>Blastococcus</taxon>
    </lineage>
</organism>
<dbReference type="RefSeq" id="WP_141137573.1">
    <property type="nucleotide sequence ID" value="NZ_FZNO01000027.1"/>
</dbReference>
<dbReference type="InterPro" id="IPR013149">
    <property type="entry name" value="ADH-like_C"/>
</dbReference>
<sequence>MQLALTRRHRLRPGETVLVLGAGGAIGRAAVDVASALGGRVIAAGSSRGRIEWAADRAGVDLLDLSASGLADGVRDLAPGGIDVVVDPVGGPLASEALKSLAPFGTHLVLGFASGDIPRFGANRVLIANKTVVGVDLGHALGHDPTLAERLMSEVLEAVSAGRYRPCEPAECELEDVPGVLADIERGSRSGQVVATIRGSTG</sequence>
<evidence type="ECO:0000313" key="3">
    <source>
        <dbReference type="Proteomes" id="UP000198403"/>
    </source>
</evidence>
<dbReference type="Gene3D" id="3.40.50.720">
    <property type="entry name" value="NAD(P)-binding Rossmann-like Domain"/>
    <property type="match status" value="1"/>
</dbReference>
<evidence type="ECO:0000259" key="1">
    <source>
        <dbReference type="SMART" id="SM00829"/>
    </source>
</evidence>
<dbReference type="Gene3D" id="3.90.180.10">
    <property type="entry name" value="Medium-chain alcohol dehydrogenases, catalytic domain"/>
    <property type="match status" value="1"/>
</dbReference>
<dbReference type="GO" id="GO:0016491">
    <property type="term" value="F:oxidoreductase activity"/>
    <property type="evidence" value="ECO:0007669"/>
    <property type="project" value="InterPro"/>
</dbReference>
<name>A0A238ZDC7_9ACTN</name>
<dbReference type="InterPro" id="IPR020843">
    <property type="entry name" value="ER"/>
</dbReference>
<gene>
    <name evidence="2" type="ORF">SAMN06272737_12714</name>
</gene>
<dbReference type="InterPro" id="IPR036291">
    <property type="entry name" value="NAD(P)-bd_dom_sf"/>
</dbReference>
<protein>
    <submittedName>
        <fullName evidence="2">Zinc-binding dehydrogenase</fullName>
    </submittedName>
</protein>
<dbReference type="Pfam" id="PF00107">
    <property type="entry name" value="ADH_zinc_N"/>
    <property type="match status" value="1"/>
</dbReference>
<dbReference type="SUPFAM" id="SSF51735">
    <property type="entry name" value="NAD(P)-binding Rossmann-fold domains"/>
    <property type="match status" value="1"/>
</dbReference>